<keyword evidence="3" id="KW-1185">Reference proteome</keyword>
<proteinExistence type="predicted"/>
<dbReference type="Pfam" id="PF12728">
    <property type="entry name" value="HTH_17"/>
    <property type="match status" value="1"/>
</dbReference>
<name>A0ABV3PIL7_9HYPH</name>
<evidence type="ECO:0000259" key="1">
    <source>
        <dbReference type="Pfam" id="PF12728"/>
    </source>
</evidence>
<evidence type="ECO:0000313" key="3">
    <source>
        <dbReference type="Proteomes" id="UP001555786"/>
    </source>
</evidence>
<evidence type="ECO:0000313" key="2">
    <source>
        <dbReference type="EMBL" id="MEW9305478.1"/>
    </source>
</evidence>
<organism evidence="2 3">
    <name type="scientific">Labrys neptuniae</name>
    <dbReference type="NCBI Taxonomy" id="376174"/>
    <lineage>
        <taxon>Bacteria</taxon>
        <taxon>Pseudomonadati</taxon>
        <taxon>Pseudomonadota</taxon>
        <taxon>Alphaproteobacteria</taxon>
        <taxon>Hyphomicrobiales</taxon>
        <taxon>Xanthobacteraceae</taxon>
        <taxon>Labrys</taxon>
    </lineage>
</organism>
<accession>A0ABV3PIL7</accession>
<dbReference type="InterPro" id="IPR041657">
    <property type="entry name" value="HTH_17"/>
</dbReference>
<dbReference type="EMBL" id="JBFNQD010000002">
    <property type="protein sequence ID" value="MEW9305478.1"/>
    <property type="molecule type" value="Genomic_DNA"/>
</dbReference>
<reference evidence="2 3" key="1">
    <citation type="submission" date="2024-07" db="EMBL/GenBank/DDBJ databases">
        <title>Description of Labrys sedimenti sp. nov., isolated from a diclofenac-degrading enrichment culture.</title>
        <authorList>
            <person name="Tancsics A."/>
            <person name="Csepanyi A."/>
        </authorList>
    </citation>
    <scope>NUCLEOTIDE SEQUENCE [LARGE SCALE GENOMIC DNA]</scope>
    <source>
        <strain evidence="2 3">LMG 23578</strain>
    </source>
</reference>
<dbReference type="Proteomes" id="UP001555786">
    <property type="component" value="Unassembled WGS sequence"/>
</dbReference>
<dbReference type="InterPro" id="IPR009061">
    <property type="entry name" value="DNA-bd_dom_put_sf"/>
</dbReference>
<dbReference type="SUPFAM" id="SSF46955">
    <property type="entry name" value="Putative DNA-binding domain"/>
    <property type="match status" value="1"/>
</dbReference>
<protein>
    <submittedName>
        <fullName evidence="2">Helix-turn-helix domain-containing protein</fullName>
    </submittedName>
</protein>
<sequence>MNQSSSSMPASAKLTTNEAACFLKLSASTLTKMRLTGNGPAYLKLGPRRVVYDIADLERWTNDCRRRSTSEEAAR</sequence>
<gene>
    <name evidence="2" type="ORF">ABXS05_08025</name>
</gene>
<comment type="caution">
    <text evidence="2">The sequence shown here is derived from an EMBL/GenBank/DDBJ whole genome shotgun (WGS) entry which is preliminary data.</text>
</comment>
<dbReference type="RefSeq" id="WP_367623522.1">
    <property type="nucleotide sequence ID" value="NZ_JBFNQD010000002.1"/>
</dbReference>
<feature type="domain" description="Helix-turn-helix" evidence="1">
    <location>
        <begin position="14"/>
        <end position="64"/>
    </location>
</feature>